<dbReference type="EMBL" id="BPQJ01000035">
    <property type="protein sequence ID" value="GJD65134.1"/>
    <property type="molecule type" value="Genomic_DNA"/>
</dbReference>
<feature type="coiled-coil region" evidence="1">
    <location>
        <begin position="30"/>
        <end position="64"/>
    </location>
</feature>
<dbReference type="Proteomes" id="UP001055286">
    <property type="component" value="Unassembled WGS sequence"/>
</dbReference>
<accession>A0AA37HGH9</accession>
<comment type="caution">
    <text evidence="2">The sequence shown here is derived from an EMBL/GenBank/DDBJ whole genome shotgun (WGS) entry which is preliminary data.</text>
</comment>
<sequence length="139" mass="15547">MSEAIEWKVHLPEVAKILASHGYHVAAQRVRDALAEMTRLMAERDEADRRAGAAEREMASLKEEARKRRWWLDDAKRSRGYSMNTSFDVVWAETCAKADEADRLREALQAMLDFPGGMYAPALEAKARAALNPAEGADA</sequence>
<keyword evidence="3" id="KW-1185">Reference proteome</keyword>
<dbReference type="RefSeq" id="WP_133123611.1">
    <property type="nucleotide sequence ID" value="NZ_BPQJ01000035.1"/>
</dbReference>
<keyword evidence="1" id="KW-0175">Coiled coil</keyword>
<reference evidence="2" key="1">
    <citation type="journal article" date="2016" name="Front. Microbiol.">
        <title>Genome Sequence of the Piezophilic, Mesophilic Sulfate-Reducing Bacterium Desulfovibrio indicus J2T.</title>
        <authorList>
            <person name="Cao J."/>
            <person name="Maignien L."/>
            <person name="Shao Z."/>
            <person name="Alain K."/>
            <person name="Jebbar M."/>
        </authorList>
    </citation>
    <scope>NUCLEOTIDE SEQUENCE</scope>
    <source>
        <strain evidence="2">JCM 32048</strain>
    </source>
</reference>
<proteinExistence type="predicted"/>
<evidence type="ECO:0000313" key="3">
    <source>
        <dbReference type="Proteomes" id="UP001055286"/>
    </source>
</evidence>
<evidence type="ECO:0000313" key="2">
    <source>
        <dbReference type="EMBL" id="GJD65134.1"/>
    </source>
</evidence>
<reference evidence="2" key="2">
    <citation type="submission" date="2021-08" db="EMBL/GenBank/DDBJ databases">
        <authorList>
            <person name="Tani A."/>
            <person name="Ola A."/>
            <person name="Ogura Y."/>
            <person name="Katsura K."/>
            <person name="Hayashi T."/>
        </authorList>
    </citation>
    <scope>NUCLEOTIDE SEQUENCE</scope>
    <source>
        <strain evidence="2">JCM 32048</strain>
    </source>
</reference>
<evidence type="ECO:0000256" key="1">
    <source>
        <dbReference type="SAM" id="Coils"/>
    </source>
</evidence>
<dbReference type="AlphaFoldDB" id="A0AA37HGH9"/>
<name>A0AA37HGH9_9HYPH</name>
<organism evidence="2 3">
    <name type="scientific">Methylobacterium frigidaeris</name>
    <dbReference type="NCBI Taxonomy" id="2038277"/>
    <lineage>
        <taxon>Bacteria</taxon>
        <taxon>Pseudomonadati</taxon>
        <taxon>Pseudomonadota</taxon>
        <taxon>Alphaproteobacteria</taxon>
        <taxon>Hyphomicrobiales</taxon>
        <taxon>Methylobacteriaceae</taxon>
        <taxon>Methylobacterium</taxon>
    </lineage>
</organism>
<protein>
    <submittedName>
        <fullName evidence="2">Uncharacterized protein</fullName>
    </submittedName>
</protein>
<gene>
    <name evidence="2" type="ORF">MPEAHAMD_5321</name>
</gene>